<keyword evidence="4" id="KW-0132">Cell division</keyword>
<evidence type="ECO:0000256" key="5">
    <source>
        <dbReference type="ARBA" id="ARBA00022679"/>
    </source>
</evidence>
<evidence type="ECO:0000256" key="1">
    <source>
        <dbReference type="ARBA" id="ARBA00004496"/>
    </source>
</evidence>
<dbReference type="Gene3D" id="3.65.10.10">
    <property type="entry name" value="Enolpyruvate transferase domain"/>
    <property type="match status" value="2"/>
</dbReference>
<comment type="catalytic activity">
    <reaction evidence="15">
        <text>phosphoenolpyruvate + UDP-N-acetyl-alpha-D-glucosamine = UDP-N-acetyl-3-O-(1-carboxyvinyl)-alpha-D-glucosamine + phosphate</text>
        <dbReference type="Rhea" id="RHEA:18681"/>
        <dbReference type="ChEBI" id="CHEBI:43474"/>
        <dbReference type="ChEBI" id="CHEBI:57705"/>
        <dbReference type="ChEBI" id="CHEBI:58702"/>
        <dbReference type="ChEBI" id="CHEBI:68483"/>
        <dbReference type="EC" id="2.5.1.7"/>
    </reaction>
</comment>
<comment type="subcellular location">
    <subcellularLocation>
        <location evidence="1">Cytoplasm</location>
    </subcellularLocation>
</comment>
<evidence type="ECO:0000256" key="13">
    <source>
        <dbReference type="ARBA" id="ARBA00042443"/>
    </source>
</evidence>
<evidence type="ECO:0000256" key="3">
    <source>
        <dbReference type="ARBA" id="ARBA00022490"/>
    </source>
</evidence>
<dbReference type="GO" id="GO:0019277">
    <property type="term" value="P:UDP-N-acetylgalactosamine biosynthetic process"/>
    <property type="evidence" value="ECO:0007669"/>
    <property type="project" value="InterPro"/>
</dbReference>
<dbReference type="InterPro" id="IPR013792">
    <property type="entry name" value="RNA3'P_cycl/enolpyr_Trfase_a/b"/>
</dbReference>
<keyword evidence="6" id="KW-0133">Cell shape</keyword>
<evidence type="ECO:0000256" key="9">
    <source>
        <dbReference type="ARBA" id="ARBA00023316"/>
    </source>
</evidence>
<evidence type="ECO:0000256" key="6">
    <source>
        <dbReference type="ARBA" id="ARBA00022960"/>
    </source>
</evidence>
<evidence type="ECO:0000256" key="14">
    <source>
        <dbReference type="ARBA" id="ARBA00042842"/>
    </source>
</evidence>
<dbReference type="GO" id="GO:0008360">
    <property type="term" value="P:regulation of cell shape"/>
    <property type="evidence" value="ECO:0007669"/>
    <property type="project" value="UniProtKB-KW"/>
</dbReference>
<comment type="similarity">
    <text evidence="10">Belongs to the EPSP synthase family. MurA subfamily.</text>
</comment>
<dbReference type="InterPro" id="IPR036968">
    <property type="entry name" value="Enolpyruvate_Tfrase_sf"/>
</dbReference>
<sequence length="418" mass="44245">MDALLIHGGNDLSGEIQISGSKNASLPIMAAAMLTQNENILKGVPDLLDVRNFGRILEHLGARLRREGENLHLNSGNCSSRALPSALTCTVRASILVLGPLLARFGHVKVSLPGGCAIGKRPIDQHIKGLKALGASFVFENGYIVARACHHLRGAKVLFDVPTVTGTMNLMLAASLAHGITVLSNAAQEPEVEDLAACLIGMGCVIEGAGTDQVTIYGQRNLSPYRYKVMSDRIECGTFLVAGALAGNPLIVKGCIHKHQAALLEKLRAIGARIEVTGGSITVYKALRPRAVDICTGPFPGFPTDMQPQLMTLLCIAEGAAVLTEKLFENRFMHAAWLCRLGADITLASDCAIIRGVPMLSGSTVVATDLRASACLVLAGLVASGDTIVRSVAHMDRGFDRLDGKLVAVGGRISRFEE</sequence>
<keyword evidence="9" id="KW-0961">Cell wall biogenesis/degradation</keyword>
<evidence type="ECO:0000313" key="17">
    <source>
        <dbReference type="EMBL" id="OCL06447.1"/>
    </source>
</evidence>
<evidence type="ECO:0000313" key="18">
    <source>
        <dbReference type="Proteomes" id="UP000250140"/>
    </source>
</evidence>
<feature type="domain" description="Enolpyruvate transferase" evidence="16">
    <location>
        <begin position="7"/>
        <end position="403"/>
    </location>
</feature>
<dbReference type="Pfam" id="PF00275">
    <property type="entry name" value="EPSP_synthase"/>
    <property type="match status" value="1"/>
</dbReference>
<name>A0A8E2EWY8_9PEZI</name>
<dbReference type="InterPro" id="IPR050068">
    <property type="entry name" value="MurA_subfamily"/>
</dbReference>
<dbReference type="PANTHER" id="PTHR43783">
    <property type="entry name" value="UDP-N-ACETYLGLUCOSAMINE 1-CARBOXYVINYLTRANSFERASE"/>
    <property type="match status" value="1"/>
</dbReference>
<dbReference type="GO" id="GO:0071555">
    <property type="term" value="P:cell wall organization"/>
    <property type="evidence" value="ECO:0007669"/>
    <property type="project" value="UniProtKB-KW"/>
</dbReference>
<dbReference type="EMBL" id="KV750069">
    <property type="protein sequence ID" value="OCL06447.1"/>
    <property type="molecule type" value="Genomic_DNA"/>
</dbReference>
<dbReference type="HAMAP" id="MF_00111">
    <property type="entry name" value="MurA"/>
    <property type="match status" value="1"/>
</dbReference>
<reference evidence="17 18" key="1">
    <citation type="journal article" date="2016" name="Nat. Commun.">
        <title>Ectomycorrhizal ecology is imprinted in the genome of the dominant symbiotic fungus Cenococcum geophilum.</title>
        <authorList>
            <consortium name="DOE Joint Genome Institute"/>
            <person name="Peter M."/>
            <person name="Kohler A."/>
            <person name="Ohm R.A."/>
            <person name="Kuo A."/>
            <person name="Krutzmann J."/>
            <person name="Morin E."/>
            <person name="Arend M."/>
            <person name="Barry K.W."/>
            <person name="Binder M."/>
            <person name="Choi C."/>
            <person name="Clum A."/>
            <person name="Copeland A."/>
            <person name="Grisel N."/>
            <person name="Haridas S."/>
            <person name="Kipfer T."/>
            <person name="LaButti K."/>
            <person name="Lindquist E."/>
            <person name="Lipzen A."/>
            <person name="Maire R."/>
            <person name="Meier B."/>
            <person name="Mihaltcheva S."/>
            <person name="Molinier V."/>
            <person name="Murat C."/>
            <person name="Poggeler S."/>
            <person name="Quandt C.A."/>
            <person name="Sperisen C."/>
            <person name="Tritt A."/>
            <person name="Tisserant E."/>
            <person name="Crous P.W."/>
            <person name="Henrissat B."/>
            <person name="Nehls U."/>
            <person name="Egli S."/>
            <person name="Spatafora J.W."/>
            <person name="Grigoriev I.V."/>
            <person name="Martin F.M."/>
        </authorList>
    </citation>
    <scope>NUCLEOTIDE SEQUENCE [LARGE SCALE GENOMIC DNA]</scope>
    <source>
        <strain evidence="17 18">CBS 207.34</strain>
    </source>
</reference>
<dbReference type="SUPFAM" id="SSF55205">
    <property type="entry name" value="EPT/RTPC-like"/>
    <property type="match status" value="1"/>
</dbReference>
<dbReference type="GO" id="GO:0051301">
    <property type="term" value="P:cell division"/>
    <property type="evidence" value="ECO:0007669"/>
    <property type="project" value="UniProtKB-KW"/>
</dbReference>
<proteinExistence type="inferred from homology"/>
<organism evidence="17 18">
    <name type="scientific">Glonium stellatum</name>
    <dbReference type="NCBI Taxonomy" id="574774"/>
    <lineage>
        <taxon>Eukaryota</taxon>
        <taxon>Fungi</taxon>
        <taxon>Dikarya</taxon>
        <taxon>Ascomycota</taxon>
        <taxon>Pezizomycotina</taxon>
        <taxon>Dothideomycetes</taxon>
        <taxon>Pleosporomycetidae</taxon>
        <taxon>Gloniales</taxon>
        <taxon>Gloniaceae</taxon>
        <taxon>Glonium</taxon>
    </lineage>
</organism>
<evidence type="ECO:0000256" key="8">
    <source>
        <dbReference type="ARBA" id="ARBA00023306"/>
    </source>
</evidence>
<gene>
    <name evidence="17" type="ORF">AOQ84DRAFT_398991</name>
</gene>
<accession>A0A8E2EWY8</accession>
<evidence type="ECO:0000256" key="7">
    <source>
        <dbReference type="ARBA" id="ARBA00022984"/>
    </source>
</evidence>
<comment type="pathway">
    <text evidence="2">Cell wall biogenesis; peptidoglycan biosynthesis.</text>
</comment>
<dbReference type="InterPro" id="IPR005750">
    <property type="entry name" value="UDP_GlcNAc_COvinyl_MurA"/>
</dbReference>
<evidence type="ECO:0000256" key="2">
    <source>
        <dbReference type="ARBA" id="ARBA00004752"/>
    </source>
</evidence>
<dbReference type="OrthoDB" id="1718875at2759"/>
<protein>
    <recommendedName>
        <fullName evidence="12">UDP-N-acetylglucosamine 1-carboxyvinyltransferase</fullName>
        <ecNumber evidence="11">2.5.1.7</ecNumber>
    </recommendedName>
    <alternativeName>
        <fullName evidence="13">Enoylpyruvate transferase</fullName>
    </alternativeName>
    <alternativeName>
        <fullName evidence="14">UDP-N-acetylglucosamine enolpyruvyl transferase</fullName>
    </alternativeName>
</protein>
<dbReference type="InterPro" id="IPR001986">
    <property type="entry name" value="Enolpyruvate_Tfrase_dom"/>
</dbReference>
<keyword evidence="8" id="KW-0131">Cell cycle</keyword>
<dbReference type="GO" id="GO:0008760">
    <property type="term" value="F:UDP-N-acetylglucosamine 1-carboxyvinyltransferase activity"/>
    <property type="evidence" value="ECO:0007669"/>
    <property type="project" value="UniProtKB-EC"/>
</dbReference>
<dbReference type="Proteomes" id="UP000250140">
    <property type="component" value="Unassembled WGS sequence"/>
</dbReference>
<evidence type="ECO:0000259" key="16">
    <source>
        <dbReference type="Pfam" id="PF00275"/>
    </source>
</evidence>
<dbReference type="NCBIfam" id="NF006873">
    <property type="entry name" value="PRK09369.1"/>
    <property type="match status" value="1"/>
</dbReference>
<dbReference type="CDD" id="cd01555">
    <property type="entry name" value="UdpNAET"/>
    <property type="match status" value="1"/>
</dbReference>
<evidence type="ECO:0000256" key="12">
    <source>
        <dbReference type="ARBA" id="ARBA00039754"/>
    </source>
</evidence>
<evidence type="ECO:0000256" key="10">
    <source>
        <dbReference type="ARBA" id="ARBA00038367"/>
    </source>
</evidence>
<evidence type="ECO:0000256" key="4">
    <source>
        <dbReference type="ARBA" id="ARBA00022618"/>
    </source>
</evidence>
<evidence type="ECO:0000256" key="11">
    <source>
        <dbReference type="ARBA" id="ARBA00039108"/>
    </source>
</evidence>
<dbReference type="AlphaFoldDB" id="A0A8E2EWY8"/>
<dbReference type="EC" id="2.5.1.7" evidence="11"/>
<dbReference type="GO" id="GO:0005737">
    <property type="term" value="C:cytoplasm"/>
    <property type="evidence" value="ECO:0007669"/>
    <property type="project" value="UniProtKB-SubCell"/>
</dbReference>
<keyword evidence="3" id="KW-0963">Cytoplasm</keyword>
<keyword evidence="5 17" id="KW-0808">Transferase</keyword>
<dbReference type="NCBIfam" id="TIGR01072">
    <property type="entry name" value="murA"/>
    <property type="match status" value="1"/>
</dbReference>
<dbReference type="PANTHER" id="PTHR43783:SF1">
    <property type="entry name" value="UDP-N-ACETYLGLUCOSAMINE 1-CARBOXYVINYLTRANSFERASE"/>
    <property type="match status" value="1"/>
</dbReference>
<evidence type="ECO:0000256" key="15">
    <source>
        <dbReference type="ARBA" id="ARBA00047527"/>
    </source>
</evidence>
<keyword evidence="18" id="KW-1185">Reference proteome</keyword>
<keyword evidence="7" id="KW-0573">Peptidoglycan synthesis</keyword>